<dbReference type="PROSITE" id="PS50089">
    <property type="entry name" value="ZF_RING_2"/>
    <property type="match status" value="1"/>
</dbReference>
<evidence type="ECO:0000256" key="8">
    <source>
        <dbReference type="PROSITE-ProRule" id="PRU00024"/>
    </source>
</evidence>
<comment type="caution">
    <text evidence="14">The sequence shown here is derived from an EMBL/GenBank/DDBJ whole genome shotgun (WGS) entry which is preliminary data.</text>
</comment>
<evidence type="ECO:0000256" key="1">
    <source>
        <dbReference type="ARBA" id="ARBA00004496"/>
    </source>
</evidence>
<evidence type="ECO:0000256" key="10">
    <source>
        <dbReference type="SAM" id="MobiDB-lite"/>
    </source>
</evidence>
<dbReference type="GO" id="GO:0005737">
    <property type="term" value="C:cytoplasm"/>
    <property type="evidence" value="ECO:0007669"/>
    <property type="project" value="UniProtKB-SubCell"/>
</dbReference>
<gene>
    <name evidence="14" type="ORF">ACEWY4_011277</name>
</gene>
<evidence type="ECO:0000256" key="2">
    <source>
        <dbReference type="ARBA" id="ARBA00022490"/>
    </source>
</evidence>
<dbReference type="PROSITE" id="PS50119">
    <property type="entry name" value="ZF_BBOX"/>
    <property type="match status" value="1"/>
</dbReference>
<dbReference type="PRINTS" id="PR01407">
    <property type="entry name" value="BUTYPHLNCDUF"/>
</dbReference>
<dbReference type="InterPro" id="IPR001870">
    <property type="entry name" value="B30.2/SPRY"/>
</dbReference>
<dbReference type="PANTHER" id="PTHR25465">
    <property type="entry name" value="B-BOX DOMAIN CONTAINING"/>
    <property type="match status" value="1"/>
</dbReference>
<dbReference type="Pfam" id="PF00622">
    <property type="entry name" value="SPRY"/>
    <property type="match status" value="1"/>
</dbReference>
<dbReference type="PANTHER" id="PTHR25465:SF35">
    <property type="entry name" value="E3 UBIQUITIN_ISG15 LIGASE TRIM25-RELATED"/>
    <property type="match status" value="1"/>
</dbReference>
<dbReference type="SUPFAM" id="SSF57845">
    <property type="entry name" value="B-box zinc-binding domain"/>
    <property type="match status" value="1"/>
</dbReference>
<dbReference type="GO" id="GO:0008270">
    <property type="term" value="F:zinc ion binding"/>
    <property type="evidence" value="ECO:0007669"/>
    <property type="project" value="UniProtKB-KW"/>
</dbReference>
<feature type="region of interest" description="Disordered" evidence="10">
    <location>
        <begin position="187"/>
        <end position="309"/>
    </location>
</feature>
<evidence type="ECO:0000256" key="5">
    <source>
        <dbReference type="ARBA" id="ARBA00022771"/>
    </source>
</evidence>
<feature type="domain" description="RING-type" evidence="11">
    <location>
        <begin position="15"/>
        <end position="57"/>
    </location>
</feature>
<dbReference type="AlphaFoldDB" id="A0ABD1K4B4"/>
<keyword evidence="4" id="KW-0479">Metal-binding</keyword>
<dbReference type="InterPro" id="IPR013320">
    <property type="entry name" value="ConA-like_dom_sf"/>
</dbReference>
<protein>
    <submittedName>
        <fullName evidence="14">Uncharacterized protein</fullName>
    </submittedName>
</protein>
<evidence type="ECO:0000256" key="9">
    <source>
        <dbReference type="SAM" id="Coils"/>
    </source>
</evidence>
<keyword evidence="6" id="KW-0862">Zinc</keyword>
<dbReference type="InterPro" id="IPR000315">
    <property type="entry name" value="Znf_B-box"/>
</dbReference>
<dbReference type="InterPro" id="IPR003877">
    <property type="entry name" value="SPRY_dom"/>
</dbReference>
<dbReference type="Pfam" id="PF00097">
    <property type="entry name" value="zf-C3HC4"/>
    <property type="match status" value="1"/>
</dbReference>
<dbReference type="InterPro" id="IPR017907">
    <property type="entry name" value="Znf_RING_CS"/>
</dbReference>
<keyword evidence="5 8" id="KW-0863">Zinc-finger</keyword>
<dbReference type="Gene3D" id="4.10.830.40">
    <property type="match status" value="1"/>
</dbReference>
<keyword evidence="3" id="KW-0399">Innate immunity</keyword>
<feature type="compositionally biased region" description="Low complexity" evidence="10">
    <location>
        <begin position="255"/>
        <end position="268"/>
    </location>
</feature>
<organism evidence="14 15">
    <name type="scientific">Coilia grayii</name>
    <name type="common">Gray's grenadier anchovy</name>
    <dbReference type="NCBI Taxonomy" id="363190"/>
    <lineage>
        <taxon>Eukaryota</taxon>
        <taxon>Metazoa</taxon>
        <taxon>Chordata</taxon>
        <taxon>Craniata</taxon>
        <taxon>Vertebrata</taxon>
        <taxon>Euteleostomi</taxon>
        <taxon>Actinopterygii</taxon>
        <taxon>Neopterygii</taxon>
        <taxon>Teleostei</taxon>
        <taxon>Clupei</taxon>
        <taxon>Clupeiformes</taxon>
        <taxon>Clupeoidei</taxon>
        <taxon>Engraulidae</taxon>
        <taxon>Coilinae</taxon>
        <taxon>Coilia</taxon>
    </lineage>
</organism>
<name>A0ABD1K4B4_9TELE</name>
<dbReference type="CDD" id="cd19802">
    <property type="entry name" value="Bbox1_TRIM8-like"/>
    <property type="match status" value="1"/>
</dbReference>
<proteinExistence type="predicted"/>
<dbReference type="EMBL" id="JBHFQA010000009">
    <property type="protein sequence ID" value="KAL2093965.1"/>
    <property type="molecule type" value="Genomic_DNA"/>
</dbReference>
<dbReference type="Gene3D" id="2.60.120.920">
    <property type="match status" value="1"/>
</dbReference>
<feature type="domain" description="B30.2/SPRY" evidence="13">
    <location>
        <begin position="568"/>
        <end position="768"/>
    </location>
</feature>
<feature type="compositionally biased region" description="Basic and acidic residues" evidence="10">
    <location>
        <begin position="152"/>
        <end position="161"/>
    </location>
</feature>
<dbReference type="InterPro" id="IPR051051">
    <property type="entry name" value="E3_ubiq-ligase_TRIM/RNF"/>
</dbReference>
<reference evidence="14 15" key="1">
    <citation type="submission" date="2024-09" db="EMBL/GenBank/DDBJ databases">
        <title>A chromosome-level genome assembly of Gray's grenadier anchovy, Coilia grayii.</title>
        <authorList>
            <person name="Fu Z."/>
        </authorList>
    </citation>
    <scope>NUCLEOTIDE SEQUENCE [LARGE SCALE GENOMIC DNA]</scope>
    <source>
        <strain evidence="14">G4</strain>
        <tissue evidence="14">Muscle</tissue>
    </source>
</reference>
<dbReference type="InterPro" id="IPR018957">
    <property type="entry name" value="Znf_C3HC4_RING-type"/>
</dbReference>
<comment type="subcellular location">
    <subcellularLocation>
        <location evidence="1">Cytoplasm</location>
    </subcellularLocation>
</comment>
<dbReference type="Pfam" id="PF13765">
    <property type="entry name" value="PRY"/>
    <property type="match status" value="1"/>
</dbReference>
<accession>A0ABD1K4B4</accession>
<keyword evidence="15" id="KW-1185">Reference proteome</keyword>
<evidence type="ECO:0000313" key="14">
    <source>
        <dbReference type="EMBL" id="KAL2093965.1"/>
    </source>
</evidence>
<feature type="compositionally biased region" description="Polar residues" evidence="10">
    <location>
        <begin position="138"/>
        <end position="151"/>
    </location>
</feature>
<dbReference type="Proteomes" id="UP001591681">
    <property type="component" value="Unassembled WGS sequence"/>
</dbReference>
<dbReference type="SMART" id="SM00449">
    <property type="entry name" value="SPRY"/>
    <property type="match status" value="1"/>
</dbReference>
<evidence type="ECO:0000259" key="12">
    <source>
        <dbReference type="PROSITE" id="PS50119"/>
    </source>
</evidence>
<evidence type="ECO:0000259" key="11">
    <source>
        <dbReference type="PROSITE" id="PS50089"/>
    </source>
</evidence>
<dbReference type="SMART" id="SM00184">
    <property type="entry name" value="RING"/>
    <property type="match status" value="1"/>
</dbReference>
<dbReference type="SUPFAM" id="SSF57850">
    <property type="entry name" value="RING/U-box"/>
    <property type="match status" value="1"/>
</dbReference>
<feature type="coiled-coil region" evidence="9">
    <location>
        <begin position="403"/>
        <end position="470"/>
    </location>
</feature>
<dbReference type="PROSITE" id="PS50188">
    <property type="entry name" value="B302_SPRY"/>
    <property type="match status" value="1"/>
</dbReference>
<dbReference type="GO" id="GO:0045087">
    <property type="term" value="P:innate immune response"/>
    <property type="evidence" value="ECO:0007669"/>
    <property type="project" value="UniProtKB-KW"/>
</dbReference>
<dbReference type="SUPFAM" id="SSF49899">
    <property type="entry name" value="Concanavalin A-like lectins/glucanases"/>
    <property type="match status" value="1"/>
</dbReference>
<evidence type="ECO:0000313" key="15">
    <source>
        <dbReference type="Proteomes" id="UP001591681"/>
    </source>
</evidence>
<dbReference type="Gene3D" id="3.30.40.10">
    <property type="entry name" value="Zinc/RING finger domain, C3HC4 (zinc finger)"/>
    <property type="match status" value="1"/>
</dbReference>
<dbReference type="InterPro" id="IPR001841">
    <property type="entry name" value="Znf_RING"/>
</dbReference>
<feature type="domain" description="B box-type" evidence="12">
    <location>
        <begin position="367"/>
        <end position="403"/>
    </location>
</feature>
<dbReference type="SMART" id="SM00589">
    <property type="entry name" value="PRY"/>
    <property type="match status" value="1"/>
</dbReference>
<dbReference type="Pfam" id="PF00643">
    <property type="entry name" value="zf-B_box"/>
    <property type="match status" value="1"/>
</dbReference>
<keyword evidence="2" id="KW-0963">Cytoplasm</keyword>
<evidence type="ECO:0000259" key="13">
    <source>
        <dbReference type="PROSITE" id="PS50188"/>
    </source>
</evidence>
<keyword evidence="7" id="KW-0391">Immunity</keyword>
<dbReference type="InterPro" id="IPR043136">
    <property type="entry name" value="B30.2/SPRY_sf"/>
</dbReference>
<dbReference type="Gene3D" id="3.30.160.60">
    <property type="entry name" value="Classic Zinc Finger"/>
    <property type="match status" value="1"/>
</dbReference>
<dbReference type="InterPro" id="IPR013083">
    <property type="entry name" value="Znf_RING/FYVE/PHD"/>
</dbReference>
<keyword evidence="9" id="KW-0175">Coiled coil</keyword>
<dbReference type="InterPro" id="IPR006574">
    <property type="entry name" value="PRY"/>
</dbReference>
<evidence type="ECO:0000256" key="7">
    <source>
        <dbReference type="ARBA" id="ARBA00022859"/>
    </source>
</evidence>
<feature type="region of interest" description="Disordered" evidence="10">
    <location>
        <begin position="92"/>
        <end position="172"/>
    </location>
</feature>
<sequence>MGASLDTQGRARGTCPLCHNECRNPTTLRCRHRFCEGCIYELWSGSQSGPYYCPECKQEYRKLNDALWNTASPSASLRYQSGWRDRLSSRASHSSLLGKRQNSRIPHQHEGGHRLGTAASTNGNRGNDGGSPPRKRGNSTPNVNSTDNASTLRDHGSDRRPSQPLEGTSATVWCSNQNSAVREGPIAIESDDSSGEEVLVVSGAPSERQLPVAEEMQVDEPTLEPEASPKLLTPPRQKSPRAQTPAADIPPSPRPHSVSGSPPTTSSPRQLSPGASHHPSPRQQSPPSRDTTTQPAARESPSAGSSSGCRPVPCHYCPTQEQRPAVKTCLQCGASMCAEHLRTHLESPVFQGHPLVPAVEDVSPWRCQEHQEMNRIYCRPCRVCVCTVCTVIGSHRDHACIGIKDAEKELRGQMKEEMKKLQEHEQAIATRSTELLQKKQAFQEVLEEARANVRSQYQAMREALEQEEQQALMCVAKVEARSLGAVEGQLDLLQGSLTTIQHSMDTLTGLADATGALRAQDQAFIMEYSKVANRISGISSPVDGLESPQEVDRARLDCLQGWTERRLDTVVISRPHRDPFRLMYGTTPVLDPDTAHPKLLLSENNRRVSFSDTPQPYPEREARFSSFPQVLASEALRGGRWYWEVEVTADEGRWKVAVCEGQIGRKGQKDASRMGFNGLSWCLLSEGKGKVEVLHDKATTAVCSDAPRRVGVLLDFEEGALSFFSVAEEGDLTLLYSYQHTFTGPLYPALAVSKTQVTICDLFQSDSADHSNQE</sequence>
<evidence type="ECO:0000256" key="4">
    <source>
        <dbReference type="ARBA" id="ARBA00022723"/>
    </source>
</evidence>
<dbReference type="SMART" id="SM00336">
    <property type="entry name" value="BBOX"/>
    <property type="match status" value="2"/>
</dbReference>
<feature type="compositionally biased region" description="Low complexity" evidence="10">
    <location>
        <begin position="276"/>
        <end position="289"/>
    </location>
</feature>
<evidence type="ECO:0000256" key="3">
    <source>
        <dbReference type="ARBA" id="ARBA00022588"/>
    </source>
</evidence>
<dbReference type="PROSITE" id="PS00518">
    <property type="entry name" value="ZF_RING_1"/>
    <property type="match status" value="1"/>
</dbReference>
<evidence type="ECO:0000256" key="6">
    <source>
        <dbReference type="ARBA" id="ARBA00022833"/>
    </source>
</evidence>
<dbReference type="InterPro" id="IPR003879">
    <property type="entry name" value="Butyrophylin_SPRY"/>
</dbReference>